<keyword evidence="10" id="KW-1185">Reference proteome</keyword>
<feature type="transmembrane region" description="Helical" evidence="9">
    <location>
        <begin position="83"/>
        <end position="105"/>
    </location>
</feature>
<name>A0A8B7N885_HYAAZ</name>
<feature type="transmembrane region" description="Helical" evidence="9">
    <location>
        <begin position="335"/>
        <end position="354"/>
    </location>
</feature>
<sequence length="580" mass="64519">MSSDINLKKGALQSAAYDTVLQICLRVVSFVLNAMVVRYIGPAVLAVCSVRLLLLYSTTLLLTREAFRRAALAAKEHQVNYKLVNLIWASLTTLLPVGCILSYVWRDVMDPPPQEVLAEPSHYPACLVIILLSCAVELFAEVPFILAELQLWTKTRVMIEGAMQVVRSICIAGVVVVVPHYAVIGYSISHLIGSCVYCLSYYLVFMKAFRDKTLVKTLPFQTIRQLLPSRGPGEIYPRVEQETLKVTRGFLLQCWLKELLTEGEWFLMNLLPLVSLAQQGTYQVVSNLGALGARLVLRSIEAAAYKFFAQTLHREQPLELQDKKKVREAAQFLELLLRHLSLISLVVLCFGYSYSHTLLQLYGGNTLSSEGTPLMRAQCLLLVFLALNGVTEAYTFAAMNHKQLHWHSSLLVVFSVAYLAGAAALTHLLGVVGFVWANCFNMALRIAHGWWFIERQYRPTELRPLRGLRLSASSVTACAAAFIITAISEAYVSSISVVLHVAVGGVTFVLVLYLLREELEDVYTSALSACDRLLLRVGAPGFGVDRGEGANYQGVHLSNCYLAKLHCVLYGKIRSDHKKR</sequence>
<dbReference type="GO" id="GO:0034203">
    <property type="term" value="P:glycolipid translocation"/>
    <property type="evidence" value="ECO:0007669"/>
    <property type="project" value="TreeGrafter"/>
</dbReference>
<keyword evidence="7 9" id="KW-0472">Membrane</keyword>
<dbReference type="GO" id="GO:0006488">
    <property type="term" value="P:dolichol-linked oligosaccharide biosynthetic process"/>
    <property type="evidence" value="ECO:0007669"/>
    <property type="project" value="InterPro"/>
</dbReference>
<keyword evidence="4 9" id="KW-0812">Transmembrane</keyword>
<evidence type="ECO:0000256" key="6">
    <source>
        <dbReference type="ARBA" id="ARBA00022989"/>
    </source>
</evidence>
<proteinExistence type="inferred from homology"/>
<reference evidence="11" key="1">
    <citation type="submission" date="2025-08" db="UniProtKB">
        <authorList>
            <consortium name="RefSeq"/>
        </authorList>
    </citation>
    <scope>IDENTIFICATION</scope>
    <source>
        <tissue evidence="11">Whole organism</tissue>
    </source>
</reference>
<comment type="pathway">
    <text evidence="2">Protein modification; protein glycosylation.</text>
</comment>
<feature type="transmembrane region" description="Helical" evidence="9">
    <location>
        <begin position="374"/>
        <end position="397"/>
    </location>
</feature>
<dbReference type="Proteomes" id="UP000694843">
    <property type="component" value="Unplaced"/>
</dbReference>
<dbReference type="Pfam" id="PF04506">
    <property type="entry name" value="Rft-1"/>
    <property type="match status" value="1"/>
</dbReference>
<dbReference type="KEGG" id="hazt:108667586"/>
<feature type="transmembrane region" description="Helical" evidence="9">
    <location>
        <begin position="158"/>
        <end position="178"/>
    </location>
</feature>
<feature type="transmembrane region" description="Helical" evidence="9">
    <location>
        <begin position="39"/>
        <end position="62"/>
    </location>
</feature>
<feature type="transmembrane region" description="Helical" evidence="9">
    <location>
        <begin position="184"/>
        <end position="204"/>
    </location>
</feature>
<evidence type="ECO:0000256" key="4">
    <source>
        <dbReference type="ARBA" id="ARBA00022692"/>
    </source>
</evidence>
<dbReference type="PANTHER" id="PTHR13117:SF5">
    <property type="entry name" value="PROTEIN RFT1 HOMOLOG"/>
    <property type="match status" value="1"/>
</dbReference>
<evidence type="ECO:0000256" key="8">
    <source>
        <dbReference type="ARBA" id="ARBA00045912"/>
    </source>
</evidence>
<feature type="transmembrane region" description="Helical" evidence="9">
    <location>
        <begin position="493"/>
        <end position="515"/>
    </location>
</feature>
<organism evidence="10 11">
    <name type="scientific">Hyalella azteca</name>
    <name type="common">Amphipod</name>
    <dbReference type="NCBI Taxonomy" id="294128"/>
    <lineage>
        <taxon>Eukaryota</taxon>
        <taxon>Metazoa</taxon>
        <taxon>Ecdysozoa</taxon>
        <taxon>Arthropoda</taxon>
        <taxon>Crustacea</taxon>
        <taxon>Multicrustacea</taxon>
        <taxon>Malacostraca</taxon>
        <taxon>Eumalacostraca</taxon>
        <taxon>Peracarida</taxon>
        <taxon>Amphipoda</taxon>
        <taxon>Senticaudata</taxon>
        <taxon>Talitrida</taxon>
        <taxon>Talitroidea</taxon>
        <taxon>Hyalellidae</taxon>
        <taxon>Hyalella</taxon>
    </lineage>
</organism>
<dbReference type="OMA" id="WPGKLFG"/>
<feature type="transmembrane region" description="Helical" evidence="9">
    <location>
        <begin position="435"/>
        <end position="453"/>
    </location>
</feature>
<feature type="transmembrane region" description="Helical" evidence="9">
    <location>
        <begin position="409"/>
        <end position="429"/>
    </location>
</feature>
<protein>
    <recommendedName>
        <fullName evidence="9">Protein RFT1 homolog</fullName>
    </recommendedName>
</protein>
<evidence type="ECO:0000256" key="5">
    <source>
        <dbReference type="ARBA" id="ARBA00022824"/>
    </source>
</evidence>
<dbReference type="GO" id="GO:0005789">
    <property type="term" value="C:endoplasmic reticulum membrane"/>
    <property type="evidence" value="ECO:0007669"/>
    <property type="project" value="UniProtKB-SubCell"/>
</dbReference>
<dbReference type="GeneID" id="108667586"/>
<evidence type="ECO:0000256" key="1">
    <source>
        <dbReference type="ARBA" id="ARBA00004477"/>
    </source>
</evidence>
<evidence type="ECO:0000256" key="9">
    <source>
        <dbReference type="RuleBase" id="RU365067"/>
    </source>
</evidence>
<accession>A0A8B7N885</accession>
<dbReference type="AlphaFoldDB" id="A0A8B7N885"/>
<keyword evidence="6 9" id="KW-1133">Transmembrane helix</keyword>
<gene>
    <name evidence="11" type="primary">LOC108667586</name>
</gene>
<evidence type="ECO:0000256" key="3">
    <source>
        <dbReference type="ARBA" id="ARBA00010288"/>
    </source>
</evidence>
<dbReference type="PANTHER" id="PTHR13117">
    <property type="entry name" value="ENDOPLASMIC RETICULUM MULTISPAN TRANSMEMBRANE PROTEIN-RELATED"/>
    <property type="match status" value="1"/>
</dbReference>
<evidence type="ECO:0000256" key="7">
    <source>
        <dbReference type="ARBA" id="ARBA00023136"/>
    </source>
</evidence>
<comment type="similarity">
    <text evidence="3 9">Belongs to the RFT1 family.</text>
</comment>
<keyword evidence="5" id="KW-0256">Endoplasmic reticulum</keyword>
<evidence type="ECO:0000313" key="10">
    <source>
        <dbReference type="Proteomes" id="UP000694843"/>
    </source>
</evidence>
<comment type="subcellular location">
    <subcellularLocation>
        <location evidence="1 9">Endoplasmic reticulum membrane</location>
        <topology evidence="1 9">Multi-pass membrane protein</topology>
    </subcellularLocation>
</comment>
<dbReference type="OrthoDB" id="6370545at2759"/>
<dbReference type="InterPro" id="IPR007594">
    <property type="entry name" value="RFT1"/>
</dbReference>
<feature type="transmembrane region" description="Helical" evidence="9">
    <location>
        <begin position="465"/>
        <end position="487"/>
    </location>
</feature>
<comment type="function">
    <text evidence="8 9">Intramembrane glycolipid transporter that operates in the biosynthetic pathway of dolichol-linked oligosaccharides, the glycan precursors employed in protein asparagine (N)-glycosylation. The sequential addition of sugars to dolichol pyrophosphate produces dolichol-linked oligosaccharides containing fourteen sugars, including two GlcNAcs, nine mannoses and three glucoses. Once assembled, the oligosaccharide is transferred from the lipid to nascent proteins by oligosaccharyltransferases. The assembly of dolichol-linked oligosaccharides begins on the cytosolic side of the endoplasmic reticulum membrane and finishes in its lumen. RFT1 could mediate the translocation of the cytosolically oriented intermediate DolPP-GlcNAc2Man5, produced by ALG11, into the ER lumen where dolichol-linked oligosaccharides assembly continues. However, the intramembrane lipid transporter activity could not be confirmed in vitro.</text>
</comment>
<evidence type="ECO:0000256" key="2">
    <source>
        <dbReference type="ARBA" id="ARBA00004922"/>
    </source>
</evidence>
<evidence type="ECO:0000313" key="11">
    <source>
        <dbReference type="RefSeq" id="XP_018010117.1"/>
    </source>
</evidence>
<feature type="transmembrane region" description="Helical" evidence="9">
    <location>
        <begin position="125"/>
        <end position="146"/>
    </location>
</feature>
<dbReference type="RefSeq" id="XP_018010117.1">
    <property type="nucleotide sequence ID" value="XM_018154628.2"/>
</dbReference>